<dbReference type="AlphaFoldDB" id="A0A397XH69"/>
<dbReference type="PANTHER" id="PTHR15350">
    <property type="entry name" value="COP9 SIGNALOSOME COMPLEX SUBUNIT 7/DENDRITIC CELL PROTEIN GA17"/>
    <property type="match status" value="1"/>
</dbReference>
<sequence>MEIEQKQAEIIGQLVDRASKCSGESMWPIYITSFSFRLFQDFGSPQLPRSCFRNVCLLEGTTHSVFLDVLRLFAHGTWGNYKCNDNRIPQLSPHQILKLKKLTLLPNSEDKAVLPYDNLMVELDVTNVRQLEDFLNNECMYDGIVRGKLDQLKRCFEVPFAAGRDPRPGELGDMLHALSNLLNTSENLLCSFQDKLKWADNMAEEGVEEVKRSPSMKGDVDNRGHKEMFGELSRVMDCEEDGIRLKRRRHLIPR</sequence>
<reference evidence="4 5" key="1">
    <citation type="submission" date="2018-06" db="EMBL/GenBank/DDBJ databases">
        <title>WGS assembly of Brassica rapa FPsc.</title>
        <authorList>
            <person name="Bowman J."/>
            <person name="Kohchi T."/>
            <person name="Yamato K."/>
            <person name="Jenkins J."/>
            <person name="Shu S."/>
            <person name="Ishizaki K."/>
            <person name="Yamaoka S."/>
            <person name="Nishihama R."/>
            <person name="Nakamura Y."/>
            <person name="Berger F."/>
            <person name="Adam C."/>
            <person name="Aki S."/>
            <person name="Althoff F."/>
            <person name="Araki T."/>
            <person name="Arteaga-Vazquez M."/>
            <person name="Balasubrmanian S."/>
            <person name="Bauer D."/>
            <person name="Boehm C."/>
            <person name="Briginshaw L."/>
            <person name="Caballero-Perez J."/>
            <person name="Catarino B."/>
            <person name="Chen F."/>
            <person name="Chiyoda S."/>
            <person name="Chovatia M."/>
            <person name="Davies K."/>
            <person name="Delmans M."/>
            <person name="Demura T."/>
            <person name="Dierschke T."/>
            <person name="Dolan L."/>
            <person name="Dorantes-Acosta A."/>
            <person name="Eklund D."/>
            <person name="Florent S."/>
            <person name="Flores-Sandoval E."/>
            <person name="Fujiyama A."/>
            <person name="Fukuzawa H."/>
            <person name="Galik B."/>
            <person name="Grimanelli D."/>
            <person name="Grimwood J."/>
            <person name="Grossniklaus U."/>
            <person name="Hamada T."/>
            <person name="Haseloff J."/>
            <person name="Hetherington A."/>
            <person name="Higo A."/>
            <person name="Hirakawa Y."/>
            <person name="Hundley H."/>
            <person name="Ikeda Y."/>
            <person name="Inoue K."/>
            <person name="Inoue S."/>
            <person name="Ishida S."/>
            <person name="Jia Q."/>
            <person name="Kakita M."/>
            <person name="Kanazawa T."/>
            <person name="Kawai Y."/>
            <person name="Kawashima T."/>
            <person name="Kennedy M."/>
            <person name="Kinose K."/>
            <person name="Kinoshita T."/>
            <person name="Kohara Y."/>
            <person name="Koide E."/>
            <person name="Komatsu K."/>
            <person name="Kopischke S."/>
            <person name="Kubo M."/>
            <person name="Kyozuka J."/>
            <person name="Lagercrantz U."/>
            <person name="Lin S."/>
            <person name="Lindquist E."/>
            <person name="Lipzen A."/>
            <person name="Lu C."/>
            <person name="Luna E."/>
            <person name="Martienssen R."/>
            <person name="Minamino N."/>
            <person name="Mizutani M."/>
            <person name="Mizutani M."/>
            <person name="Mochizuki N."/>
            <person name="Monte I."/>
            <person name="Mosher R."/>
            <person name="Nagasaki H."/>
            <person name="Nakagami H."/>
            <person name="Naramoto S."/>
            <person name="Nishitani K."/>
            <person name="Ohtani M."/>
            <person name="Okamoto T."/>
            <person name="Okumura M."/>
            <person name="Phillips J."/>
            <person name="Pollak B."/>
            <person name="Reinders A."/>
            <person name="Roevekamp M."/>
            <person name="Sano R."/>
            <person name="Sawa S."/>
            <person name="Schmid M."/>
            <person name="Shirakawa M."/>
            <person name="Solano R."/>
            <person name="Spunde A."/>
            <person name="Suetsugu N."/>
            <person name="Sugano S."/>
            <person name="Sugiyama A."/>
            <person name="Sun R."/>
            <person name="Suzuki Y."/>
            <person name="Takenaka M."/>
            <person name="Takezawa D."/>
            <person name="Tomogane H."/>
            <person name="Tsuzuki M."/>
            <person name="Ueda T."/>
            <person name="Umeda M."/>
            <person name="Ward J."/>
            <person name="Watanabe Y."/>
            <person name="Yazaki K."/>
            <person name="Yokoyama R."/>
            <person name="Yoshitake Y."/>
            <person name="Yotsui I."/>
            <person name="Zachgo S."/>
            <person name="Schmutz J."/>
        </authorList>
    </citation>
    <scope>NUCLEOTIDE SEQUENCE [LARGE SCALE GENOMIC DNA]</scope>
    <source>
        <strain evidence="5">cv. B-3</strain>
    </source>
</reference>
<gene>
    <name evidence="4" type="ORF">BRARA_J00005</name>
</gene>
<accession>A0A397XH69</accession>
<dbReference type="Proteomes" id="UP000264353">
    <property type="component" value="Chromosome A10"/>
</dbReference>
<feature type="domain" description="PCI" evidence="3">
    <location>
        <begin position="90"/>
        <end position="181"/>
    </location>
</feature>
<dbReference type="GO" id="GO:0008180">
    <property type="term" value="C:COP9 signalosome"/>
    <property type="evidence" value="ECO:0007669"/>
    <property type="project" value="UniProtKB-KW"/>
</dbReference>
<dbReference type="InterPro" id="IPR045237">
    <property type="entry name" value="COPS7/eIF3m"/>
</dbReference>
<comment type="similarity">
    <text evidence="1">Belongs to the CSN7/EIF3M family. CSN7 subfamily.</text>
</comment>
<evidence type="ECO:0000259" key="3">
    <source>
        <dbReference type="SMART" id="SM00088"/>
    </source>
</evidence>
<protein>
    <recommendedName>
        <fullName evidence="3">PCI domain-containing protein</fullName>
    </recommendedName>
</protein>
<keyword evidence="2" id="KW-0736">Signalosome</keyword>
<evidence type="ECO:0000256" key="2">
    <source>
        <dbReference type="ARBA" id="ARBA00022790"/>
    </source>
</evidence>
<proteinExistence type="inferred from homology"/>
<dbReference type="EMBL" id="CM010637">
    <property type="protein sequence ID" value="RID39922.1"/>
    <property type="molecule type" value="Genomic_DNA"/>
</dbReference>
<dbReference type="SMART" id="SM00088">
    <property type="entry name" value="PINT"/>
    <property type="match status" value="1"/>
</dbReference>
<dbReference type="InterPro" id="IPR000717">
    <property type="entry name" value="PCI_dom"/>
</dbReference>
<evidence type="ECO:0000313" key="5">
    <source>
        <dbReference type="Proteomes" id="UP000264353"/>
    </source>
</evidence>
<dbReference type="PANTHER" id="PTHR15350:SF5">
    <property type="entry name" value="COP9 SIGNALOSOME COMPLEX SUBUNIT 7"/>
    <property type="match status" value="1"/>
</dbReference>
<evidence type="ECO:0000313" key="4">
    <source>
        <dbReference type="EMBL" id="RID39922.1"/>
    </source>
</evidence>
<evidence type="ECO:0000256" key="1">
    <source>
        <dbReference type="ARBA" id="ARBA00008482"/>
    </source>
</evidence>
<organism evidence="4 5">
    <name type="scientific">Brassica campestris</name>
    <name type="common">Field mustard</name>
    <dbReference type="NCBI Taxonomy" id="3711"/>
    <lineage>
        <taxon>Eukaryota</taxon>
        <taxon>Viridiplantae</taxon>
        <taxon>Streptophyta</taxon>
        <taxon>Embryophyta</taxon>
        <taxon>Tracheophyta</taxon>
        <taxon>Spermatophyta</taxon>
        <taxon>Magnoliopsida</taxon>
        <taxon>eudicotyledons</taxon>
        <taxon>Gunneridae</taxon>
        <taxon>Pentapetalae</taxon>
        <taxon>rosids</taxon>
        <taxon>malvids</taxon>
        <taxon>Brassicales</taxon>
        <taxon>Brassicaceae</taxon>
        <taxon>Brassiceae</taxon>
        <taxon>Brassica</taxon>
    </lineage>
</organism>
<name>A0A397XH69_BRACM</name>